<dbReference type="EMBL" id="ML179075">
    <property type="protein sequence ID" value="THV02611.1"/>
    <property type="molecule type" value="Genomic_DNA"/>
</dbReference>
<proteinExistence type="inferred from homology"/>
<organism evidence="10 11">
    <name type="scientific">Dendrothele bispora (strain CBS 962.96)</name>
    <dbReference type="NCBI Taxonomy" id="1314807"/>
    <lineage>
        <taxon>Eukaryota</taxon>
        <taxon>Fungi</taxon>
        <taxon>Dikarya</taxon>
        <taxon>Basidiomycota</taxon>
        <taxon>Agaricomycotina</taxon>
        <taxon>Agaricomycetes</taxon>
        <taxon>Agaricomycetidae</taxon>
        <taxon>Agaricales</taxon>
        <taxon>Agaricales incertae sedis</taxon>
        <taxon>Dendrothele</taxon>
    </lineage>
</organism>
<dbReference type="AlphaFoldDB" id="A0A4S8MJA6"/>
<evidence type="ECO:0000256" key="1">
    <source>
        <dbReference type="ARBA" id="ARBA00001971"/>
    </source>
</evidence>
<keyword evidence="8" id="KW-0503">Monooxygenase</keyword>
<feature type="binding site" description="axial binding residue" evidence="7">
    <location>
        <position position="448"/>
    </location>
    <ligand>
        <name>heme</name>
        <dbReference type="ChEBI" id="CHEBI:30413"/>
    </ligand>
    <ligandPart>
        <name>Fe</name>
        <dbReference type="ChEBI" id="CHEBI:18248"/>
    </ligandPart>
</feature>
<keyword evidence="6 7" id="KW-0408">Iron</keyword>
<dbReference type="PANTHER" id="PTHR24305">
    <property type="entry name" value="CYTOCHROME P450"/>
    <property type="match status" value="1"/>
</dbReference>
<dbReference type="GO" id="GO:0020037">
    <property type="term" value="F:heme binding"/>
    <property type="evidence" value="ECO:0007669"/>
    <property type="project" value="InterPro"/>
</dbReference>
<dbReference type="SUPFAM" id="SSF48264">
    <property type="entry name" value="Cytochrome P450"/>
    <property type="match status" value="1"/>
</dbReference>
<dbReference type="InterPro" id="IPR002403">
    <property type="entry name" value="Cyt_P450_E_grp-IV"/>
</dbReference>
<evidence type="ECO:0000256" key="8">
    <source>
        <dbReference type="RuleBase" id="RU000461"/>
    </source>
</evidence>
<dbReference type="OrthoDB" id="1470350at2759"/>
<dbReference type="GO" id="GO:0005506">
    <property type="term" value="F:iron ion binding"/>
    <property type="evidence" value="ECO:0007669"/>
    <property type="project" value="InterPro"/>
</dbReference>
<reference evidence="10 11" key="1">
    <citation type="journal article" date="2019" name="Nat. Ecol. Evol.">
        <title>Megaphylogeny resolves global patterns of mushroom evolution.</title>
        <authorList>
            <person name="Varga T."/>
            <person name="Krizsan K."/>
            <person name="Foldi C."/>
            <person name="Dima B."/>
            <person name="Sanchez-Garcia M."/>
            <person name="Sanchez-Ramirez S."/>
            <person name="Szollosi G.J."/>
            <person name="Szarkandi J.G."/>
            <person name="Papp V."/>
            <person name="Albert L."/>
            <person name="Andreopoulos W."/>
            <person name="Angelini C."/>
            <person name="Antonin V."/>
            <person name="Barry K.W."/>
            <person name="Bougher N.L."/>
            <person name="Buchanan P."/>
            <person name="Buyck B."/>
            <person name="Bense V."/>
            <person name="Catcheside P."/>
            <person name="Chovatia M."/>
            <person name="Cooper J."/>
            <person name="Damon W."/>
            <person name="Desjardin D."/>
            <person name="Finy P."/>
            <person name="Geml J."/>
            <person name="Haridas S."/>
            <person name="Hughes K."/>
            <person name="Justo A."/>
            <person name="Karasinski D."/>
            <person name="Kautmanova I."/>
            <person name="Kiss B."/>
            <person name="Kocsube S."/>
            <person name="Kotiranta H."/>
            <person name="LaButti K.M."/>
            <person name="Lechner B.E."/>
            <person name="Liimatainen K."/>
            <person name="Lipzen A."/>
            <person name="Lukacs Z."/>
            <person name="Mihaltcheva S."/>
            <person name="Morgado L.N."/>
            <person name="Niskanen T."/>
            <person name="Noordeloos M.E."/>
            <person name="Ohm R.A."/>
            <person name="Ortiz-Santana B."/>
            <person name="Ovrebo C."/>
            <person name="Racz N."/>
            <person name="Riley R."/>
            <person name="Savchenko A."/>
            <person name="Shiryaev A."/>
            <person name="Soop K."/>
            <person name="Spirin V."/>
            <person name="Szebenyi C."/>
            <person name="Tomsovsky M."/>
            <person name="Tulloss R.E."/>
            <person name="Uehling J."/>
            <person name="Grigoriev I.V."/>
            <person name="Vagvolgyi C."/>
            <person name="Papp T."/>
            <person name="Martin F.M."/>
            <person name="Miettinen O."/>
            <person name="Hibbett D.S."/>
            <person name="Nagy L.G."/>
        </authorList>
    </citation>
    <scope>NUCLEOTIDE SEQUENCE [LARGE SCALE GENOMIC DNA]</scope>
    <source>
        <strain evidence="10 11">CBS 962.96</strain>
    </source>
</reference>
<gene>
    <name evidence="10" type="ORF">K435DRAFT_716746</name>
</gene>
<sequence>MTTHITLVFALILLIVVVRALFKQFFNPLNRFPGPRLARWTRYYMAYYDVFKGGAWIEHLQELHRLYGPVVRVAPNELHFGDPRAYGDIYSTSSKFIKDLDMYGAFPFPESVFVQTDPRQLAARKALITPFFSKQAVLNQIEGNIRSTVEKLTCQLAKNHSPGQIPANLNHALRSTTFDVITTYCFATSPDAVSHPGFHSEVLIGMDTALPYVPLAKHFRIVKVLIRKIPDWITPVLSASLRAAVKQLGDVEAMAEKFLANPDAADDSHRTIFHSLWEGTGTGERATKRGSHLVTKEWLADESLFLRFAGSDTVSSTCVVGCRYILAEPTVLRELVEELDNAWPDKNVNLGIEVLEKLPYLTAVIKESLRLSHGVVSPMTRIISSGGAAIAGHFVPEGTSVAIANSFVHLNTDIFPEPGCFLPERWLQPGSQDLEKHLVAFGRGPRSCPGINLAWCEMYLIFGSIFRKLNLTLPLTFVHPGKQRTVLSLCTQKTFCKLAPKKGCNISTLVSSGSSQYLQ</sequence>
<dbReference type="CDD" id="cd11062">
    <property type="entry name" value="CYP58-like"/>
    <property type="match status" value="1"/>
</dbReference>
<dbReference type="GO" id="GO:0016705">
    <property type="term" value="F:oxidoreductase activity, acting on paired donors, with incorporation or reduction of molecular oxygen"/>
    <property type="evidence" value="ECO:0007669"/>
    <property type="project" value="InterPro"/>
</dbReference>
<keyword evidence="11" id="KW-1185">Reference proteome</keyword>
<keyword evidence="7 8" id="KW-0349">Heme</keyword>
<keyword evidence="9" id="KW-0732">Signal</keyword>
<protein>
    <submittedName>
        <fullName evidence="10">Cytochrome P450</fullName>
    </submittedName>
</protein>
<dbReference type="InterPro" id="IPR036396">
    <property type="entry name" value="Cyt_P450_sf"/>
</dbReference>
<dbReference type="PROSITE" id="PS00086">
    <property type="entry name" value="CYTOCHROME_P450"/>
    <property type="match status" value="1"/>
</dbReference>
<evidence type="ECO:0000256" key="4">
    <source>
        <dbReference type="ARBA" id="ARBA00022723"/>
    </source>
</evidence>
<name>A0A4S8MJA6_DENBC</name>
<keyword evidence="5 8" id="KW-0560">Oxidoreductase</keyword>
<dbReference type="PRINTS" id="PR00465">
    <property type="entry name" value="EP450IV"/>
</dbReference>
<comment type="similarity">
    <text evidence="3 8">Belongs to the cytochrome P450 family.</text>
</comment>
<keyword evidence="4 7" id="KW-0479">Metal-binding</keyword>
<evidence type="ECO:0000313" key="10">
    <source>
        <dbReference type="EMBL" id="THV02611.1"/>
    </source>
</evidence>
<feature type="signal peptide" evidence="9">
    <location>
        <begin position="1"/>
        <end position="20"/>
    </location>
</feature>
<dbReference type="PRINTS" id="PR00385">
    <property type="entry name" value="P450"/>
</dbReference>
<dbReference type="GO" id="GO:0004497">
    <property type="term" value="F:monooxygenase activity"/>
    <property type="evidence" value="ECO:0007669"/>
    <property type="project" value="UniProtKB-KW"/>
</dbReference>
<dbReference type="Proteomes" id="UP000297245">
    <property type="component" value="Unassembled WGS sequence"/>
</dbReference>
<evidence type="ECO:0000256" key="6">
    <source>
        <dbReference type="ARBA" id="ARBA00023004"/>
    </source>
</evidence>
<comment type="pathway">
    <text evidence="2">Secondary metabolite biosynthesis.</text>
</comment>
<dbReference type="PANTHER" id="PTHR24305:SF157">
    <property type="entry name" value="N-ACETYLTRYPTOPHAN 6-HYDROXYLASE IVOC-RELATED"/>
    <property type="match status" value="1"/>
</dbReference>
<accession>A0A4S8MJA6</accession>
<dbReference type="InterPro" id="IPR001128">
    <property type="entry name" value="Cyt_P450"/>
</dbReference>
<evidence type="ECO:0000313" key="11">
    <source>
        <dbReference type="Proteomes" id="UP000297245"/>
    </source>
</evidence>
<dbReference type="InterPro" id="IPR017972">
    <property type="entry name" value="Cyt_P450_CS"/>
</dbReference>
<evidence type="ECO:0000256" key="9">
    <source>
        <dbReference type="SAM" id="SignalP"/>
    </source>
</evidence>
<evidence type="ECO:0000256" key="2">
    <source>
        <dbReference type="ARBA" id="ARBA00005179"/>
    </source>
</evidence>
<evidence type="ECO:0000256" key="3">
    <source>
        <dbReference type="ARBA" id="ARBA00010617"/>
    </source>
</evidence>
<evidence type="ECO:0000256" key="5">
    <source>
        <dbReference type="ARBA" id="ARBA00023002"/>
    </source>
</evidence>
<evidence type="ECO:0000256" key="7">
    <source>
        <dbReference type="PIRSR" id="PIRSR602403-1"/>
    </source>
</evidence>
<dbReference type="Gene3D" id="1.10.630.10">
    <property type="entry name" value="Cytochrome P450"/>
    <property type="match status" value="1"/>
</dbReference>
<feature type="chain" id="PRO_5020795508" evidence="9">
    <location>
        <begin position="21"/>
        <end position="519"/>
    </location>
</feature>
<dbReference type="InterPro" id="IPR050121">
    <property type="entry name" value="Cytochrome_P450_monoxygenase"/>
</dbReference>
<comment type="cofactor">
    <cofactor evidence="1 7">
        <name>heme</name>
        <dbReference type="ChEBI" id="CHEBI:30413"/>
    </cofactor>
</comment>
<dbReference type="Pfam" id="PF00067">
    <property type="entry name" value="p450"/>
    <property type="match status" value="1"/>
</dbReference>